<gene>
    <name evidence="2" type="ORF">GCM10017653_48860</name>
</gene>
<comment type="caution">
    <text evidence="2">The sequence shown here is derived from an EMBL/GenBank/DDBJ whole genome shotgun (WGS) entry which is preliminary data.</text>
</comment>
<feature type="region of interest" description="Disordered" evidence="1">
    <location>
        <begin position="1"/>
        <end position="35"/>
    </location>
</feature>
<keyword evidence="3" id="KW-1185">Reference proteome</keyword>
<reference evidence="2" key="2">
    <citation type="submission" date="2023-01" db="EMBL/GenBank/DDBJ databases">
        <authorList>
            <person name="Sun Q."/>
            <person name="Evtushenko L."/>
        </authorList>
    </citation>
    <scope>NUCLEOTIDE SEQUENCE</scope>
    <source>
        <strain evidence="2">VKM B-2789</strain>
    </source>
</reference>
<evidence type="ECO:0000256" key="1">
    <source>
        <dbReference type="SAM" id="MobiDB-lite"/>
    </source>
</evidence>
<proteinExistence type="predicted"/>
<name>A0A9W6NDR2_9HYPH</name>
<dbReference type="Proteomes" id="UP001143330">
    <property type="component" value="Unassembled WGS sequence"/>
</dbReference>
<sequence>MILGNAADLSAGHAANHRSDRTADNRTAYGAGSRAGNNARSLLCINSKRSG</sequence>
<evidence type="ECO:0000313" key="3">
    <source>
        <dbReference type="Proteomes" id="UP001143330"/>
    </source>
</evidence>
<protein>
    <submittedName>
        <fullName evidence="2">Uncharacterized protein</fullName>
    </submittedName>
</protein>
<accession>A0A9W6NDR2</accession>
<dbReference type="AlphaFoldDB" id="A0A9W6NDR2"/>
<dbReference type="EMBL" id="BSFM01000021">
    <property type="protein sequence ID" value="GLK86816.1"/>
    <property type="molecule type" value="Genomic_DNA"/>
</dbReference>
<organism evidence="2 3">
    <name type="scientific">Ancylobacter defluvii</name>
    <dbReference type="NCBI Taxonomy" id="1282440"/>
    <lineage>
        <taxon>Bacteria</taxon>
        <taxon>Pseudomonadati</taxon>
        <taxon>Pseudomonadota</taxon>
        <taxon>Alphaproteobacteria</taxon>
        <taxon>Hyphomicrobiales</taxon>
        <taxon>Xanthobacteraceae</taxon>
        <taxon>Ancylobacter</taxon>
    </lineage>
</organism>
<evidence type="ECO:0000313" key="2">
    <source>
        <dbReference type="EMBL" id="GLK86816.1"/>
    </source>
</evidence>
<reference evidence="2" key="1">
    <citation type="journal article" date="2014" name="Int. J. Syst. Evol. Microbiol.">
        <title>Complete genome sequence of Corynebacterium casei LMG S-19264T (=DSM 44701T), isolated from a smear-ripened cheese.</title>
        <authorList>
            <consortium name="US DOE Joint Genome Institute (JGI-PGF)"/>
            <person name="Walter F."/>
            <person name="Albersmeier A."/>
            <person name="Kalinowski J."/>
            <person name="Ruckert C."/>
        </authorList>
    </citation>
    <scope>NUCLEOTIDE SEQUENCE</scope>
    <source>
        <strain evidence="2">VKM B-2789</strain>
    </source>
</reference>